<keyword evidence="3" id="KW-1185">Reference proteome</keyword>
<name>A0A5E4N8R5_9HEMI</name>
<evidence type="ECO:0000313" key="2">
    <source>
        <dbReference type="EMBL" id="VVC41172.1"/>
    </source>
</evidence>
<gene>
    <name evidence="2" type="ORF">CINCED_3A017559</name>
</gene>
<feature type="compositionally biased region" description="Polar residues" evidence="1">
    <location>
        <begin position="89"/>
        <end position="104"/>
    </location>
</feature>
<sequence length="118" mass="12867">MAFFGRGQICRDNGVKKRNAINIGTNRNPPNGSGQVVANGGNSDIGIPIYTAPKLLITNGPMRIEESIATVTRMKTYPAPRSRGRESSQENIPQTRSPVNQGQRCTVVRRHSARCSCN</sequence>
<dbReference type="AlphaFoldDB" id="A0A5E4N8R5"/>
<feature type="region of interest" description="Disordered" evidence="1">
    <location>
        <begin position="75"/>
        <end position="104"/>
    </location>
</feature>
<evidence type="ECO:0000256" key="1">
    <source>
        <dbReference type="SAM" id="MobiDB-lite"/>
    </source>
</evidence>
<proteinExistence type="predicted"/>
<evidence type="ECO:0000313" key="3">
    <source>
        <dbReference type="Proteomes" id="UP000325440"/>
    </source>
</evidence>
<dbReference type="EMBL" id="CABPRJ010001913">
    <property type="protein sequence ID" value="VVC41172.1"/>
    <property type="molecule type" value="Genomic_DNA"/>
</dbReference>
<reference evidence="2 3" key="1">
    <citation type="submission" date="2019-08" db="EMBL/GenBank/DDBJ databases">
        <authorList>
            <person name="Alioto T."/>
            <person name="Alioto T."/>
            <person name="Gomez Garrido J."/>
        </authorList>
    </citation>
    <scope>NUCLEOTIDE SEQUENCE [LARGE SCALE GENOMIC DNA]</scope>
</reference>
<protein>
    <submittedName>
        <fullName evidence="2">Uncharacterized protein</fullName>
    </submittedName>
</protein>
<accession>A0A5E4N8R5</accession>
<dbReference type="Proteomes" id="UP000325440">
    <property type="component" value="Unassembled WGS sequence"/>
</dbReference>
<organism evidence="2 3">
    <name type="scientific">Cinara cedri</name>
    <dbReference type="NCBI Taxonomy" id="506608"/>
    <lineage>
        <taxon>Eukaryota</taxon>
        <taxon>Metazoa</taxon>
        <taxon>Ecdysozoa</taxon>
        <taxon>Arthropoda</taxon>
        <taxon>Hexapoda</taxon>
        <taxon>Insecta</taxon>
        <taxon>Pterygota</taxon>
        <taxon>Neoptera</taxon>
        <taxon>Paraneoptera</taxon>
        <taxon>Hemiptera</taxon>
        <taxon>Sternorrhyncha</taxon>
        <taxon>Aphidomorpha</taxon>
        <taxon>Aphidoidea</taxon>
        <taxon>Aphididae</taxon>
        <taxon>Lachninae</taxon>
        <taxon>Cinara</taxon>
    </lineage>
</organism>